<organism evidence="6 7">
    <name type="scientific">Nyssa sinensis</name>
    <dbReference type="NCBI Taxonomy" id="561372"/>
    <lineage>
        <taxon>Eukaryota</taxon>
        <taxon>Viridiplantae</taxon>
        <taxon>Streptophyta</taxon>
        <taxon>Embryophyta</taxon>
        <taxon>Tracheophyta</taxon>
        <taxon>Spermatophyta</taxon>
        <taxon>Magnoliopsida</taxon>
        <taxon>eudicotyledons</taxon>
        <taxon>Gunneridae</taxon>
        <taxon>Pentapetalae</taxon>
        <taxon>asterids</taxon>
        <taxon>Cornales</taxon>
        <taxon>Nyssaceae</taxon>
        <taxon>Nyssa</taxon>
    </lineage>
</organism>
<dbReference type="PANTHER" id="PTHR32370">
    <property type="entry name" value="OS12G0117600 PROTEIN"/>
    <property type="match status" value="1"/>
</dbReference>
<dbReference type="Pfam" id="PF10354">
    <property type="entry name" value="BMT5-like"/>
    <property type="match status" value="1"/>
</dbReference>
<protein>
    <recommendedName>
        <fullName evidence="5">NPH3 domain-containing protein</fullName>
    </recommendedName>
</protein>
<feature type="compositionally biased region" description="Polar residues" evidence="4">
    <location>
        <begin position="515"/>
        <end position="524"/>
    </location>
</feature>
<comment type="similarity">
    <text evidence="3">Belongs to the NPH3 family.</text>
</comment>
<feature type="region of interest" description="Disordered" evidence="4">
    <location>
        <begin position="476"/>
        <end position="525"/>
    </location>
</feature>
<dbReference type="InterPro" id="IPR019446">
    <property type="entry name" value="BMT5-like"/>
</dbReference>
<evidence type="ECO:0000313" key="7">
    <source>
        <dbReference type="Proteomes" id="UP000325577"/>
    </source>
</evidence>
<feature type="domain" description="NPH3" evidence="5">
    <location>
        <begin position="199"/>
        <end position="469"/>
    </location>
</feature>
<dbReference type="InterPro" id="IPR011333">
    <property type="entry name" value="SKP1/BTB/POZ_sf"/>
</dbReference>
<evidence type="ECO:0000256" key="4">
    <source>
        <dbReference type="SAM" id="MobiDB-lite"/>
    </source>
</evidence>
<evidence type="ECO:0000256" key="3">
    <source>
        <dbReference type="PROSITE-ProRule" id="PRU00982"/>
    </source>
</evidence>
<dbReference type="GO" id="GO:0016567">
    <property type="term" value="P:protein ubiquitination"/>
    <property type="evidence" value="ECO:0007669"/>
    <property type="project" value="UniProtKB-UniPathway"/>
</dbReference>
<dbReference type="GO" id="GO:0070475">
    <property type="term" value="P:rRNA base methylation"/>
    <property type="evidence" value="ECO:0007669"/>
    <property type="project" value="InterPro"/>
</dbReference>
<name>A0A5J5B3H1_9ASTE</name>
<dbReference type="Gene3D" id="3.30.710.10">
    <property type="entry name" value="Potassium Channel Kv1.1, Chain A"/>
    <property type="match status" value="1"/>
</dbReference>
<sequence length="826" mass="93121">MKFMKLGTRPDTFYTQEAIRTVISDVPSDLTIRINNISYLLHKYPLLPKCSLLQRLCSNSGETSSVTLELHDIPGGEDAFQLCAKFCYGITINLSAHNFVSAFCAAKFLQMTEAVDKGNFVLRLEAFFNSCILEGWKDSVVTLQTTGKLPEWSENLGIIRRCIDSIVEKILTPPAKVTWSYTYTRPGYLQKRRQSVPKDWWTEDISDLDIDLFRCIVTAVRSTNMLPPQLIGEALHVYACRWLPDMTESRPPESSASQTTEFVEKRRRVLETIVNMIPADRGSISIGFLLRLLSIGNFIGVSPVTKAELLRRSSLQLEEATVNDMLLPSQSAASDGHFYDIDLVGAVLESFLLQWRRQSPGEHRSIRKVGKLIDSYLQVVARDVNMPVLKLLSLAEALPEIARPEHDDLYKAINIYLKEHPDLAKAEKKRLCQILDCQKLSPEVCAHVVRNERLPLRTVVQVLFFEQERGAKATSDKLAPQELFPGAGRQQTPKSEDDLSKLKLGPDEQAEGMRRSTTSGTTEIGHQKMTKLQQLEPKQKMIRKVGDNRGGVSGSKLDPKMVMQSDHGHDKGPFGFTNSLRVVREGKWEVTAMAVVELEEESSFSSSSDDDDDIDIYRAGEKWIEHYSSSHRILLVGEGDFSFSLCLAKAFGSARNMVATSLDTQRDLAKKYSNGIGNVRELEEMGCLVLYGVDATQMSQHFFLRTQRFDHIVYNFPHVGFIFPEGNGCQIKLNKRLVKGFLKNAKVLLRKEEGEIHVSHKEGDTYNKWDLVKKAEKIGLVLHESVPFCKNKYPGYNNKRAHGSLSDAPFHLGDCTTFKFRLAQSS</sequence>
<proteinExistence type="inferred from homology"/>
<dbReference type="AlphaFoldDB" id="A0A5J5B3H1"/>
<comment type="pathway">
    <text evidence="1">Protein modification; protein ubiquitination.</text>
</comment>
<gene>
    <name evidence="6" type="ORF">F0562_027054</name>
</gene>
<keyword evidence="2" id="KW-0833">Ubl conjugation pathway</keyword>
<dbReference type="EMBL" id="CM018038">
    <property type="protein sequence ID" value="KAA8537259.1"/>
    <property type="molecule type" value="Genomic_DNA"/>
</dbReference>
<keyword evidence="7" id="KW-1185">Reference proteome</keyword>
<dbReference type="SUPFAM" id="SSF54695">
    <property type="entry name" value="POZ domain"/>
    <property type="match status" value="1"/>
</dbReference>
<dbReference type="OrthoDB" id="1699162at2759"/>
<dbReference type="GO" id="GO:0070042">
    <property type="term" value="F:rRNA (uridine-N3-)-methyltransferase activity"/>
    <property type="evidence" value="ECO:0007669"/>
    <property type="project" value="InterPro"/>
</dbReference>
<dbReference type="Pfam" id="PF03000">
    <property type="entry name" value="NPH3"/>
    <property type="match status" value="1"/>
</dbReference>
<dbReference type="InterPro" id="IPR043454">
    <property type="entry name" value="NPH3/RPT2-like"/>
</dbReference>
<dbReference type="InterPro" id="IPR027356">
    <property type="entry name" value="NPH3_dom"/>
</dbReference>
<evidence type="ECO:0000256" key="2">
    <source>
        <dbReference type="ARBA" id="ARBA00022786"/>
    </source>
</evidence>
<dbReference type="Proteomes" id="UP000325577">
    <property type="component" value="Linkage Group LG15"/>
</dbReference>
<accession>A0A5J5B3H1</accession>
<feature type="compositionally biased region" description="Basic and acidic residues" evidence="4">
    <location>
        <begin position="494"/>
        <end position="514"/>
    </location>
</feature>
<reference evidence="6 7" key="1">
    <citation type="submission" date="2019-09" db="EMBL/GenBank/DDBJ databases">
        <title>A chromosome-level genome assembly of the Chinese tupelo Nyssa sinensis.</title>
        <authorList>
            <person name="Yang X."/>
            <person name="Kang M."/>
            <person name="Yang Y."/>
            <person name="Xiong H."/>
            <person name="Wang M."/>
            <person name="Zhang Z."/>
            <person name="Wang Z."/>
            <person name="Wu H."/>
            <person name="Ma T."/>
            <person name="Liu J."/>
            <person name="Xi Z."/>
        </authorList>
    </citation>
    <scope>NUCLEOTIDE SEQUENCE [LARGE SCALE GENOMIC DNA]</scope>
    <source>
        <strain evidence="6">J267</strain>
        <tissue evidence="6">Leaf</tissue>
    </source>
</reference>
<dbReference type="UniPathway" id="UPA00143"/>
<dbReference type="PROSITE" id="PS51649">
    <property type="entry name" value="NPH3"/>
    <property type="match status" value="1"/>
</dbReference>
<evidence type="ECO:0000259" key="5">
    <source>
        <dbReference type="PROSITE" id="PS51649"/>
    </source>
</evidence>
<evidence type="ECO:0000256" key="1">
    <source>
        <dbReference type="ARBA" id="ARBA00004906"/>
    </source>
</evidence>
<evidence type="ECO:0000313" key="6">
    <source>
        <dbReference type="EMBL" id="KAA8537259.1"/>
    </source>
</evidence>